<keyword evidence="5 10" id="KW-0547">Nucleotide-binding</keyword>
<keyword evidence="9 10" id="KW-0131">Cell cycle</keyword>
<organism evidence="12 13">
    <name type="scientific">Paenimyroides ceti</name>
    <dbReference type="NCBI Taxonomy" id="395087"/>
    <lineage>
        <taxon>Bacteria</taxon>
        <taxon>Pseudomonadati</taxon>
        <taxon>Bacteroidota</taxon>
        <taxon>Flavobacteriia</taxon>
        <taxon>Flavobacteriales</taxon>
        <taxon>Flavobacteriaceae</taxon>
        <taxon>Paenimyroides</taxon>
    </lineage>
</organism>
<protein>
    <recommendedName>
        <fullName evidence="10">Probable GTP-binding protein EngB</fullName>
    </recommendedName>
</protein>
<keyword evidence="8 10" id="KW-0717">Septation</keyword>
<evidence type="ECO:0000256" key="3">
    <source>
        <dbReference type="ARBA" id="ARBA00022618"/>
    </source>
</evidence>
<dbReference type="NCBIfam" id="TIGR03598">
    <property type="entry name" value="GTPase_YsxC"/>
    <property type="match status" value="1"/>
</dbReference>
<dbReference type="Proteomes" id="UP001242368">
    <property type="component" value="Unassembled WGS sequence"/>
</dbReference>
<dbReference type="InterPro" id="IPR006073">
    <property type="entry name" value="GTP-bd"/>
</dbReference>
<dbReference type="PANTHER" id="PTHR11649">
    <property type="entry name" value="MSS1/TRME-RELATED GTP-BINDING PROTEIN"/>
    <property type="match status" value="1"/>
</dbReference>
<comment type="function">
    <text evidence="10">Necessary for normal cell division and for the maintenance of normal septation.</text>
</comment>
<evidence type="ECO:0000256" key="10">
    <source>
        <dbReference type="HAMAP-Rule" id="MF_00321"/>
    </source>
</evidence>
<accession>A0ABT8CXQ3</accession>
<evidence type="ECO:0000313" key="12">
    <source>
        <dbReference type="EMBL" id="MDN3708398.1"/>
    </source>
</evidence>
<dbReference type="SUPFAM" id="SSF52540">
    <property type="entry name" value="P-loop containing nucleoside triphosphate hydrolases"/>
    <property type="match status" value="1"/>
</dbReference>
<name>A0ABT8CXQ3_9FLAO</name>
<dbReference type="Pfam" id="PF01926">
    <property type="entry name" value="MMR_HSR1"/>
    <property type="match status" value="1"/>
</dbReference>
<dbReference type="Gene3D" id="3.40.50.300">
    <property type="entry name" value="P-loop containing nucleotide triphosphate hydrolases"/>
    <property type="match status" value="1"/>
</dbReference>
<evidence type="ECO:0000256" key="5">
    <source>
        <dbReference type="ARBA" id="ARBA00022741"/>
    </source>
</evidence>
<comment type="caution">
    <text evidence="12">The sequence shown here is derived from an EMBL/GenBank/DDBJ whole genome shotgun (WGS) entry which is preliminary data.</text>
</comment>
<keyword evidence="3 10" id="KW-0132">Cell division</keyword>
<evidence type="ECO:0000256" key="4">
    <source>
        <dbReference type="ARBA" id="ARBA00022723"/>
    </source>
</evidence>
<evidence type="ECO:0000256" key="9">
    <source>
        <dbReference type="ARBA" id="ARBA00023306"/>
    </source>
</evidence>
<dbReference type="InterPro" id="IPR027417">
    <property type="entry name" value="P-loop_NTPase"/>
</dbReference>
<dbReference type="HAMAP" id="MF_00321">
    <property type="entry name" value="GTPase_EngB"/>
    <property type="match status" value="1"/>
</dbReference>
<dbReference type="PROSITE" id="PS51706">
    <property type="entry name" value="G_ENGB"/>
    <property type="match status" value="1"/>
</dbReference>
<evidence type="ECO:0000256" key="8">
    <source>
        <dbReference type="ARBA" id="ARBA00023210"/>
    </source>
</evidence>
<comment type="similarity">
    <text evidence="2 10">Belongs to the TRAFAC class TrmE-Era-EngA-EngB-Septin-like GTPase superfamily. EngB GTPase family.</text>
</comment>
<sequence>MKINTAEFIISNSDVAKCPNEPLPEYAFIGRSNVGKSSLINMLTNNKNLAKTSSKPGKTQLINHFKINSNWFLVDLPGYGYAKVSKKTKAVFQKFITDYFEKREQLVAAFVLVDIRHEAQKIDLEFITYLGELGVPLSIIFTKADKISKGKIQQHVAAYRKALLANNWEETPPFFVTSSSEEIGRDEVLTYIDEINQDIFKNDSFV</sequence>
<evidence type="ECO:0000256" key="2">
    <source>
        <dbReference type="ARBA" id="ARBA00009638"/>
    </source>
</evidence>
<keyword evidence="7 10" id="KW-0342">GTP-binding</keyword>
<keyword evidence="13" id="KW-1185">Reference proteome</keyword>
<proteinExistence type="inferred from homology"/>
<dbReference type="InterPro" id="IPR030393">
    <property type="entry name" value="G_ENGB_dom"/>
</dbReference>
<comment type="cofactor">
    <cofactor evidence="1">
        <name>Mg(2+)</name>
        <dbReference type="ChEBI" id="CHEBI:18420"/>
    </cofactor>
</comment>
<dbReference type="CDD" id="cd01876">
    <property type="entry name" value="YihA_EngB"/>
    <property type="match status" value="1"/>
</dbReference>
<evidence type="ECO:0000259" key="11">
    <source>
        <dbReference type="PROSITE" id="PS51706"/>
    </source>
</evidence>
<keyword evidence="6" id="KW-0460">Magnesium</keyword>
<dbReference type="PANTHER" id="PTHR11649:SF13">
    <property type="entry name" value="ENGB-TYPE G DOMAIN-CONTAINING PROTEIN"/>
    <property type="match status" value="1"/>
</dbReference>
<evidence type="ECO:0000256" key="1">
    <source>
        <dbReference type="ARBA" id="ARBA00001946"/>
    </source>
</evidence>
<evidence type="ECO:0000256" key="7">
    <source>
        <dbReference type="ARBA" id="ARBA00023134"/>
    </source>
</evidence>
<dbReference type="RefSeq" id="WP_290364264.1">
    <property type="nucleotide sequence ID" value="NZ_JAUFQU010000001.1"/>
</dbReference>
<dbReference type="EMBL" id="JAUFQU010000001">
    <property type="protein sequence ID" value="MDN3708398.1"/>
    <property type="molecule type" value="Genomic_DNA"/>
</dbReference>
<reference evidence="13" key="1">
    <citation type="journal article" date="2019" name="Int. J. Syst. Evol. Microbiol.">
        <title>The Global Catalogue of Microorganisms (GCM) 10K type strain sequencing project: providing services to taxonomists for standard genome sequencing and annotation.</title>
        <authorList>
            <consortium name="The Broad Institute Genomics Platform"/>
            <consortium name="The Broad Institute Genome Sequencing Center for Infectious Disease"/>
            <person name="Wu L."/>
            <person name="Ma J."/>
        </authorList>
    </citation>
    <scope>NUCLEOTIDE SEQUENCE [LARGE SCALE GENOMIC DNA]</scope>
    <source>
        <strain evidence="13">CECT 7184</strain>
    </source>
</reference>
<keyword evidence="4" id="KW-0479">Metal-binding</keyword>
<dbReference type="InterPro" id="IPR019987">
    <property type="entry name" value="GTP-bd_ribosome_bio_YsxC"/>
</dbReference>
<evidence type="ECO:0000313" key="13">
    <source>
        <dbReference type="Proteomes" id="UP001242368"/>
    </source>
</evidence>
<gene>
    <name evidence="12" type="primary">yihA</name>
    <name evidence="10" type="synonym">engB</name>
    <name evidence="12" type="ORF">QW060_14955</name>
</gene>
<evidence type="ECO:0000256" key="6">
    <source>
        <dbReference type="ARBA" id="ARBA00022842"/>
    </source>
</evidence>
<feature type="domain" description="EngB-type G" evidence="11">
    <location>
        <begin position="22"/>
        <end position="198"/>
    </location>
</feature>